<dbReference type="SUPFAM" id="SSF47005">
    <property type="entry name" value="Peripheral subunit-binding domain of 2-oxo acid dehydrogenase complex"/>
    <property type="match status" value="2"/>
</dbReference>
<evidence type="ECO:0000256" key="3">
    <source>
        <dbReference type="SAM" id="MobiDB-lite"/>
    </source>
</evidence>
<dbReference type="SUPFAM" id="SSF82784">
    <property type="entry name" value="OsmC-like"/>
    <property type="match status" value="1"/>
</dbReference>
<dbReference type="InterPro" id="IPR003718">
    <property type="entry name" value="OsmC/Ohr_fam"/>
</dbReference>
<dbReference type="GO" id="GO:0016746">
    <property type="term" value="F:acyltransferase activity"/>
    <property type="evidence" value="ECO:0007669"/>
    <property type="project" value="InterPro"/>
</dbReference>
<dbReference type="Gene3D" id="2.40.50.100">
    <property type="match status" value="1"/>
</dbReference>
<dbReference type="EMBL" id="REFY01000007">
    <property type="protein sequence ID" value="RQG86738.1"/>
    <property type="molecule type" value="Genomic_DNA"/>
</dbReference>
<dbReference type="CDD" id="cd06849">
    <property type="entry name" value="lipoyl_domain"/>
    <property type="match status" value="1"/>
</dbReference>
<feature type="domain" description="Peripheral subunit-binding (PSBD)" evidence="5">
    <location>
        <begin position="230"/>
        <end position="267"/>
    </location>
</feature>
<dbReference type="InterPro" id="IPR036102">
    <property type="entry name" value="OsmC/Ohrsf"/>
</dbReference>
<feature type="region of interest" description="Disordered" evidence="3">
    <location>
        <begin position="124"/>
        <end position="238"/>
    </location>
</feature>
<gene>
    <name evidence="6" type="ORF">EA462_16520</name>
</gene>
<feature type="compositionally biased region" description="Polar residues" evidence="3">
    <location>
        <begin position="211"/>
        <end position="223"/>
    </location>
</feature>
<evidence type="ECO:0000259" key="4">
    <source>
        <dbReference type="PROSITE" id="PS50968"/>
    </source>
</evidence>
<dbReference type="PROSITE" id="PS00189">
    <property type="entry name" value="LIPOYL"/>
    <property type="match status" value="1"/>
</dbReference>
<dbReference type="InterPro" id="IPR045257">
    <property type="entry name" value="E2/Pdx1"/>
</dbReference>
<evidence type="ECO:0000256" key="1">
    <source>
        <dbReference type="ARBA" id="ARBA00007317"/>
    </source>
</evidence>
<reference evidence="6 7" key="1">
    <citation type="submission" date="2018-10" db="EMBL/GenBank/DDBJ databases">
        <title>Natrarchaeobius chitinivorans gen. nov., sp. nov., and Natrarchaeobius haloalkaliphilus sp. nov., alkaliphilic, chitin-utilizing haloarchaea from hypersaline alkaline lakes.</title>
        <authorList>
            <person name="Sorokin D.Y."/>
            <person name="Elcheninov A.G."/>
            <person name="Kostrikina N.A."/>
            <person name="Bale N.J."/>
            <person name="Sinninghe Damste J.S."/>
            <person name="Khijniak T.V."/>
            <person name="Kublanov I.V."/>
            <person name="Toshchakov S.V."/>
        </authorList>
    </citation>
    <scope>NUCLEOTIDE SEQUENCE [LARGE SCALE GENOMIC DNA]</scope>
    <source>
        <strain evidence="6 7">AArcht-Sl</strain>
    </source>
</reference>
<keyword evidence="2" id="KW-0450">Lipoyl</keyword>
<dbReference type="SUPFAM" id="SSF52777">
    <property type="entry name" value="CoA-dependent acyltransferases"/>
    <property type="match status" value="1"/>
</dbReference>
<protein>
    <submittedName>
        <fullName evidence="6">2-oxo acid dehydrogenase subunit E2</fullName>
    </submittedName>
</protein>
<dbReference type="Gene3D" id="3.30.300.20">
    <property type="match status" value="1"/>
</dbReference>
<dbReference type="GO" id="GO:0006086">
    <property type="term" value="P:pyruvate decarboxylation to acetyl-CoA"/>
    <property type="evidence" value="ECO:0007669"/>
    <property type="project" value="InterPro"/>
</dbReference>
<proteinExistence type="inferred from homology"/>
<dbReference type="PROSITE" id="PS51826">
    <property type="entry name" value="PSBD"/>
    <property type="match status" value="2"/>
</dbReference>
<dbReference type="Gene3D" id="4.10.320.10">
    <property type="entry name" value="E3-binding domain"/>
    <property type="match status" value="2"/>
</dbReference>
<dbReference type="InterPro" id="IPR015946">
    <property type="entry name" value="KH_dom-like_a/b"/>
</dbReference>
<feature type="domain" description="Peripheral subunit-binding (PSBD)" evidence="5">
    <location>
        <begin position="171"/>
        <end position="208"/>
    </location>
</feature>
<feature type="domain" description="Lipoyl-binding" evidence="4">
    <location>
        <begin position="34"/>
        <end position="109"/>
    </location>
</feature>
<accession>A0A3N6LK56</accession>
<dbReference type="SUPFAM" id="SSF51230">
    <property type="entry name" value="Single hybrid motif"/>
    <property type="match status" value="1"/>
</dbReference>
<comment type="caution">
    <text evidence="6">The sequence shown here is derived from an EMBL/GenBank/DDBJ whole genome shotgun (WGS) entry which is preliminary data.</text>
</comment>
<evidence type="ECO:0000313" key="6">
    <source>
        <dbReference type="EMBL" id="RQG86738.1"/>
    </source>
</evidence>
<dbReference type="Gene3D" id="3.30.559.10">
    <property type="entry name" value="Chloramphenicol acetyltransferase-like domain"/>
    <property type="match status" value="1"/>
</dbReference>
<comment type="similarity">
    <text evidence="1">Belongs to the 2-oxoacid dehydrogenase family.</text>
</comment>
<dbReference type="Pfam" id="PF02817">
    <property type="entry name" value="E3_binding"/>
    <property type="match status" value="2"/>
</dbReference>
<evidence type="ECO:0000256" key="2">
    <source>
        <dbReference type="ARBA" id="ARBA00022823"/>
    </source>
</evidence>
<dbReference type="InterPro" id="IPR004167">
    <property type="entry name" value="PSBD"/>
</dbReference>
<dbReference type="PROSITE" id="PS50968">
    <property type="entry name" value="BIOTINYL_LIPOYL"/>
    <property type="match status" value="1"/>
</dbReference>
<dbReference type="PANTHER" id="PTHR23151:SF90">
    <property type="entry name" value="DIHYDROLIPOYLLYSINE-RESIDUE ACETYLTRANSFERASE COMPONENT OF PYRUVATE DEHYDROGENASE COMPLEX, MITOCHONDRIAL-RELATED"/>
    <property type="match status" value="1"/>
</dbReference>
<evidence type="ECO:0000313" key="7">
    <source>
        <dbReference type="Proteomes" id="UP000273828"/>
    </source>
</evidence>
<dbReference type="Pfam" id="PF02566">
    <property type="entry name" value="OsmC"/>
    <property type="match status" value="1"/>
</dbReference>
<dbReference type="InterPro" id="IPR000089">
    <property type="entry name" value="Biotin_lipoyl"/>
</dbReference>
<evidence type="ECO:0000259" key="5">
    <source>
        <dbReference type="PROSITE" id="PS51826"/>
    </source>
</evidence>
<organism evidence="6 7">
    <name type="scientific">Natrarchaeobius halalkaliphilus</name>
    <dbReference type="NCBI Taxonomy" id="1679091"/>
    <lineage>
        <taxon>Archaea</taxon>
        <taxon>Methanobacteriati</taxon>
        <taxon>Methanobacteriota</taxon>
        <taxon>Stenosarchaea group</taxon>
        <taxon>Halobacteria</taxon>
        <taxon>Halobacteriales</taxon>
        <taxon>Natrialbaceae</taxon>
        <taxon>Natrarchaeobius</taxon>
    </lineage>
</organism>
<dbReference type="Proteomes" id="UP000273828">
    <property type="component" value="Unassembled WGS sequence"/>
</dbReference>
<dbReference type="Pfam" id="PF00198">
    <property type="entry name" value="2-oxoacid_dh"/>
    <property type="match status" value="1"/>
</dbReference>
<name>A0A3N6LK56_9EURY</name>
<dbReference type="AlphaFoldDB" id="A0A3N6LK56"/>
<dbReference type="GO" id="GO:0045254">
    <property type="term" value="C:pyruvate dehydrogenase complex"/>
    <property type="evidence" value="ECO:0007669"/>
    <property type="project" value="InterPro"/>
</dbReference>
<feature type="compositionally biased region" description="Gly residues" evidence="3">
    <location>
        <begin position="130"/>
        <end position="141"/>
    </location>
</feature>
<dbReference type="InterPro" id="IPR036625">
    <property type="entry name" value="E3-bd_dom_sf"/>
</dbReference>
<dbReference type="PANTHER" id="PTHR23151">
    <property type="entry name" value="DIHYDROLIPOAMIDE ACETYL/SUCCINYL-TRANSFERASE-RELATED"/>
    <property type="match status" value="1"/>
</dbReference>
<feature type="compositionally biased region" description="Low complexity" evidence="3">
    <location>
        <begin position="150"/>
        <end position="165"/>
    </location>
</feature>
<dbReference type="InterPro" id="IPR011053">
    <property type="entry name" value="Single_hybrid_motif"/>
</dbReference>
<dbReference type="InterPro" id="IPR003016">
    <property type="entry name" value="2-oxoA_DH_lipoyl-BS"/>
</dbReference>
<dbReference type="InterPro" id="IPR023213">
    <property type="entry name" value="CAT-like_dom_sf"/>
</dbReference>
<sequence>MYFDHFDSVSDRSDTRRGTIHFYNLLEYFDYSMGYIVRMPQMGMEMDRGEVVSWEYDEGETVEADEVIVVVESEKATNDVNARENGTIRRIIVEETEKVEPGTPIGILAAPDEDLSQFEDHIDASLVDGSDGGGADTGGNASGVEDGGNSASSSPASTTRSQSRPKSADVRASPGARQVAGENDVDLTTVEGSGPGGAITEGDVETHLENASETQSESRSGGSASDEPVRASPGARQLATEKGISLAAVDGTGPGGAITEGDVEAHLERDSGTAADVTRTVRETRELSTVQQTISDRLSESDRQAVHVTLNRSFSAETLRAVKTAAEQQDTDVSLTDLLLRSVGAQLETQPEFNALFEDGQHNLIEEVNVGVAVDVESGLLTPVVPTVSNKSVEAVADARRTLTRRALEGESTMDDLSGGTFTISNLGMFGVDDFDPIINPPEIAILGVGRIRDDGTMTLSLSFDHRVVNGADAARFLDGLVGTLTDSDALVEFFDADVPLTTAEPDLDDREIRIETDGDLAGRFRTAYGSVEFDEPEAIGGSGSAPSPVDHFLGSLGSCFSLMVRQLAAQNDVTVRSVTSDVVGSPDQGSLEEIDITLRVETDANLETVTELATKAERACYVARIVSDDVPIRLDVAELSS</sequence>
<dbReference type="InterPro" id="IPR001078">
    <property type="entry name" value="2-oxoacid_DH_actylTfrase"/>
</dbReference>
<keyword evidence="7" id="KW-1185">Reference proteome</keyword>
<dbReference type="Pfam" id="PF00364">
    <property type="entry name" value="Biotin_lipoyl"/>
    <property type="match status" value="1"/>
</dbReference>